<proteinExistence type="predicted"/>
<protein>
    <recommendedName>
        <fullName evidence="3">DinB superfamily protein</fullName>
    </recommendedName>
</protein>
<keyword evidence="2" id="KW-1185">Reference proteome</keyword>
<dbReference type="Gene3D" id="1.20.120.450">
    <property type="entry name" value="dinb family like domain"/>
    <property type="match status" value="1"/>
</dbReference>
<dbReference type="Proteomes" id="UP000184079">
    <property type="component" value="Unassembled WGS sequence"/>
</dbReference>
<evidence type="ECO:0000313" key="1">
    <source>
        <dbReference type="EMBL" id="SHH32740.1"/>
    </source>
</evidence>
<gene>
    <name evidence="1" type="ORF">SAMN05421807_10630</name>
</gene>
<sequence length="156" mass="18097">MIQWANSLGKIPHRFWFQPIEDGKWSVAEIISHFIPWDKFVINDRVPAVLTSTVLCPPPDRELVNKIAAIKGRNHEQSITIKHFLNGRERMFSMLEAMEMHHFEKGFSIGGSKLTICTYLDGLVSHDLHHKAQINGYINRTYNLNLTIDRWQAMVE</sequence>
<dbReference type="OrthoDB" id="2964295at2"/>
<reference evidence="2" key="1">
    <citation type="submission" date="2016-11" db="EMBL/GenBank/DDBJ databases">
        <authorList>
            <person name="Varghese N."/>
            <person name="Submissions S."/>
        </authorList>
    </citation>
    <scope>NUCLEOTIDE SEQUENCE [LARGE SCALE GENOMIC DNA]</scope>
    <source>
        <strain evidence="2">CGMCC 1.6496</strain>
    </source>
</reference>
<evidence type="ECO:0000313" key="2">
    <source>
        <dbReference type="Proteomes" id="UP000184079"/>
    </source>
</evidence>
<name>A0A1M5S2S3_9BACI</name>
<dbReference type="RefSeq" id="WP_139300123.1">
    <property type="nucleotide sequence ID" value="NZ_FQXD01000006.1"/>
</dbReference>
<dbReference type="EMBL" id="FQXD01000006">
    <property type="protein sequence ID" value="SHH32740.1"/>
    <property type="molecule type" value="Genomic_DNA"/>
</dbReference>
<dbReference type="SUPFAM" id="SSF109854">
    <property type="entry name" value="DinB/YfiT-like putative metalloenzymes"/>
    <property type="match status" value="1"/>
</dbReference>
<organism evidence="1 2">
    <name type="scientific">Virgibacillus chiguensis</name>
    <dbReference type="NCBI Taxonomy" id="411959"/>
    <lineage>
        <taxon>Bacteria</taxon>
        <taxon>Bacillati</taxon>
        <taxon>Bacillota</taxon>
        <taxon>Bacilli</taxon>
        <taxon>Bacillales</taxon>
        <taxon>Bacillaceae</taxon>
        <taxon>Virgibacillus</taxon>
    </lineage>
</organism>
<evidence type="ECO:0008006" key="3">
    <source>
        <dbReference type="Google" id="ProtNLM"/>
    </source>
</evidence>
<dbReference type="InterPro" id="IPR034660">
    <property type="entry name" value="DinB/YfiT-like"/>
</dbReference>
<accession>A0A1M5S2S3</accession>
<dbReference type="AlphaFoldDB" id="A0A1M5S2S3"/>